<evidence type="ECO:0000256" key="1">
    <source>
        <dbReference type="ARBA" id="ARBA00022603"/>
    </source>
</evidence>
<organism evidence="7 8">
    <name type="scientific">Pycnococcus provasolii</name>
    <dbReference type="NCBI Taxonomy" id="41880"/>
    <lineage>
        <taxon>Eukaryota</taxon>
        <taxon>Viridiplantae</taxon>
        <taxon>Chlorophyta</taxon>
        <taxon>Pseudoscourfieldiophyceae</taxon>
        <taxon>Pseudoscourfieldiales</taxon>
        <taxon>Pycnococcaceae</taxon>
        <taxon>Pycnococcus</taxon>
    </lineage>
</organism>
<dbReference type="PROSITE" id="PS01230">
    <property type="entry name" value="TRMA_1"/>
    <property type="match status" value="1"/>
</dbReference>
<accession>A0A830H9Q0</accession>
<reference evidence="7" key="1">
    <citation type="submission" date="2020-10" db="EMBL/GenBank/DDBJ databases">
        <title>Unveiling of a novel bifunctional photoreceptor, Dualchrome1, isolated from a cosmopolitan green alga.</title>
        <authorList>
            <person name="Suzuki S."/>
            <person name="Kawachi M."/>
        </authorList>
    </citation>
    <scope>NUCLEOTIDE SEQUENCE</scope>
    <source>
        <strain evidence="7">NIES 2893</strain>
    </source>
</reference>
<dbReference type="EMBL" id="BNJQ01000002">
    <property type="protein sequence ID" value="GHP01827.1"/>
    <property type="molecule type" value="Genomic_DNA"/>
</dbReference>
<evidence type="ECO:0000256" key="6">
    <source>
        <dbReference type="SAM" id="MobiDB-lite"/>
    </source>
</evidence>
<dbReference type="InterPro" id="IPR029063">
    <property type="entry name" value="SAM-dependent_MTases_sf"/>
</dbReference>
<feature type="binding site" evidence="4">
    <location>
        <position position="512"/>
    </location>
    <ligand>
        <name>S-adenosyl-L-methionine</name>
        <dbReference type="ChEBI" id="CHEBI:59789"/>
    </ligand>
</feature>
<feature type="active site" description="Nucleophile" evidence="4">
    <location>
        <position position="658"/>
    </location>
</feature>
<dbReference type="GO" id="GO:0008173">
    <property type="term" value="F:RNA methyltransferase activity"/>
    <property type="evidence" value="ECO:0007669"/>
    <property type="project" value="InterPro"/>
</dbReference>
<dbReference type="CDD" id="cd02440">
    <property type="entry name" value="AdoMet_MTases"/>
    <property type="match status" value="1"/>
</dbReference>
<feature type="binding site" evidence="4">
    <location>
        <position position="574"/>
    </location>
    <ligand>
        <name>S-adenosyl-L-methionine</name>
        <dbReference type="ChEBI" id="CHEBI:59789"/>
    </ligand>
</feature>
<keyword evidence="8" id="KW-1185">Reference proteome</keyword>
<dbReference type="Pfam" id="PF05958">
    <property type="entry name" value="tRNA_U5-meth_tr"/>
    <property type="match status" value="1"/>
</dbReference>
<comment type="caution">
    <text evidence="7">The sequence shown here is derived from an EMBL/GenBank/DDBJ whole genome shotgun (WGS) entry which is preliminary data.</text>
</comment>
<keyword evidence="1 4" id="KW-0489">Methyltransferase</keyword>
<evidence type="ECO:0000256" key="2">
    <source>
        <dbReference type="ARBA" id="ARBA00022679"/>
    </source>
</evidence>
<name>A0A830H9Q0_9CHLO</name>
<evidence type="ECO:0000256" key="5">
    <source>
        <dbReference type="PROSITE-ProRule" id="PRU10015"/>
    </source>
</evidence>
<evidence type="ECO:0000256" key="3">
    <source>
        <dbReference type="ARBA" id="ARBA00022691"/>
    </source>
</evidence>
<dbReference type="Proteomes" id="UP000660262">
    <property type="component" value="Unassembled WGS sequence"/>
</dbReference>
<dbReference type="PROSITE" id="PS51687">
    <property type="entry name" value="SAM_MT_RNA_M5U"/>
    <property type="match status" value="1"/>
</dbReference>
<feature type="active site" evidence="5">
    <location>
        <position position="658"/>
    </location>
</feature>
<dbReference type="InterPro" id="IPR030390">
    <property type="entry name" value="MeTrfase_TrmA_AS"/>
</dbReference>
<protein>
    <submittedName>
        <fullName evidence="7">tRNA methyltransferase 2</fullName>
    </submittedName>
</protein>
<comment type="caution">
    <text evidence="4">Lacks conserved residue(s) required for the propagation of feature annotation.</text>
</comment>
<feature type="region of interest" description="Disordered" evidence="6">
    <location>
        <begin position="177"/>
        <end position="196"/>
    </location>
</feature>
<feature type="compositionally biased region" description="Acidic residues" evidence="6">
    <location>
        <begin position="183"/>
        <end position="193"/>
    </location>
</feature>
<dbReference type="AlphaFoldDB" id="A0A830H9Q0"/>
<evidence type="ECO:0000313" key="8">
    <source>
        <dbReference type="Proteomes" id="UP000660262"/>
    </source>
</evidence>
<evidence type="ECO:0000313" key="7">
    <source>
        <dbReference type="EMBL" id="GHP01827.1"/>
    </source>
</evidence>
<keyword evidence="3 4" id="KW-0949">S-adenosyl-L-methionine</keyword>
<keyword evidence="2 4" id="KW-0808">Transferase</keyword>
<dbReference type="PANTHER" id="PTHR45904:SF2">
    <property type="entry name" value="TRNA (URACIL-5-)-METHYLTRANSFERASE HOMOLOG A"/>
    <property type="match status" value="1"/>
</dbReference>
<feature type="binding site" evidence="4">
    <location>
        <position position="630"/>
    </location>
    <ligand>
        <name>S-adenosyl-L-methionine</name>
        <dbReference type="ChEBI" id="CHEBI:59789"/>
    </ligand>
</feature>
<dbReference type="InterPro" id="IPR045850">
    <property type="entry name" value="TRM2_met"/>
</dbReference>
<dbReference type="OrthoDB" id="10250660at2759"/>
<sequence length="705" mass="76217">MVPENKGGSALELRIAPLPKPWSTYELAEWLDACGAPASDFVLCRTAAGMDHGYATYADASLAYAAQKLLRQCARVGKLDSASNAKNQARKLDVYVYARNVSLNTKYVQLFGRPEALPTSGGDAAANTTSTTTTSDDFVARDPRDAVAPLWRWPYANQLSAKFRTFSSAMERLTKHIAKSDGDDNNDEDDDDDATKKKMMRKKFPCPCFGIVRSPRVHWYRNKCEFTVGYDDAFQPTCGFQGGRFADGFTTITKATDVPTASKSARLYSDALSSFLRNDGQNEAKTQLPLHFRVWDKVQSCGFWRNLIVRETGMSADLEATDLSWRDYLVAPDALPAECADASQGPTATAADETITSEFGTSTGTSFGSVRPSSVMLVLVVSPAAALACVRARGLASSGSERDACHRLVTSEVQRMVDFVDRAADEAGDDVPRAGAIVVLYHDGCANCAPPNAPMEVVRDDVMAQADATTSEQNAAKERYSLSFASFTPGRGALDESLLGLRFRVSPLAFFQVNSAAANLLYRAAGDLAKEENRGDGGATEAVTADVLYDVCCGTGTIGLTLFPSPFPRLVGVELEPSAIRDAWENAARNFDAEKLRDDAVTFIAAKAEDALPKLLRDRQGGGRAVAIVDPPRSGIHHKVVSALHANREIDRLVYVSCNVETLVDNAVRLCSGEKGFVPVGCLALDLFPGTVHVEAVVVFERKKE</sequence>
<dbReference type="GO" id="GO:0006396">
    <property type="term" value="P:RNA processing"/>
    <property type="evidence" value="ECO:0007669"/>
    <property type="project" value="InterPro"/>
</dbReference>
<gene>
    <name evidence="7" type="ORF">PPROV_000058400</name>
</gene>
<comment type="similarity">
    <text evidence="4">Belongs to the class I-like SAM-binding methyltransferase superfamily. RNA M5U methyltransferase family.</text>
</comment>
<proteinExistence type="inferred from homology"/>
<evidence type="ECO:0000256" key="4">
    <source>
        <dbReference type="PROSITE-ProRule" id="PRU01024"/>
    </source>
</evidence>
<dbReference type="InterPro" id="IPR010280">
    <property type="entry name" value="U5_MeTrfase_fam"/>
</dbReference>
<dbReference type="PANTHER" id="PTHR45904">
    <property type="entry name" value="TRNA (URACIL-5-)-METHYLTRANSFERASE"/>
    <property type="match status" value="1"/>
</dbReference>
<dbReference type="GO" id="GO:0032259">
    <property type="term" value="P:methylation"/>
    <property type="evidence" value="ECO:0007669"/>
    <property type="project" value="UniProtKB-KW"/>
</dbReference>
<dbReference type="GO" id="GO:0003723">
    <property type="term" value="F:RNA binding"/>
    <property type="evidence" value="ECO:0007669"/>
    <property type="project" value="TreeGrafter"/>
</dbReference>
<dbReference type="SUPFAM" id="SSF53335">
    <property type="entry name" value="S-adenosyl-L-methionine-dependent methyltransferases"/>
    <property type="match status" value="1"/>
</dbReference>
<dbReference type="Gene3D" id="3.40.50.150">
    <property type="entry name" value="Vaccinia Virus protein VP39"/>
    <property type="match status" value="1"/>
</dbReference>